<feature type="transmembrane region" description="Helical" evidence="3">
    <location>
        <begin position="134"/>
        <end position="154"/>
    </location>
</feature>
<comment type="caution">
    <text evidence="5">The sequence shown here is derived from an EMBL/GenBank/DDBJ whole genome shotgun (WGS) entry which is preliminary data.</text>
</comment>
<dbReference type="Pfam" id="PF02397">
    <property type="entry name" value="Bac_transf"/>
    <property type="match status" value="1"/>
</dbReference>
<feature type="transmembrane region" description="Helical" evidence="3">
    <location>
        <begin position="277"/>
        <end position="301"/>
    </location>
</feature>
<evidence type="ECO:0000313" key="6">
    <source>
        <dbReference type="Proteomes" id="UP001500713"/>
    </source>
</evidence>
<keyword evidence="2" id="KW-0270">Exopolysaccharide synthesis</keyword>
<feature type="domain" description="Bacterial sugar transferase" evidence="4">
    <location>
        <begin position="275"/>
        <end position="463"/>
    </location>
</feature>
<feature type="transmembrane region" description="Helical" evidence="3">
    <location>
        <begin position="74"/>
        <end position="93"/>
    </location>
</feature>
<sequence length="468" mass="51681">MTATIRALQNASFTATKITYSTEGKSDSGLTKRSRRASLYSIMLMSDALAVFIGFLISNALLLDQPFASPGLKLGILSVPIFLAIGLNSNAYGRNALFNSVGATIRTIASLFASLALILFILFGLSILKQHHPSFLATGFLISSALIVGGRYACHKVAKRMLGTNPLSELIIVDGVPHGPIFDQPVIDAKEIGLYPDISNPAMLDQLGNLFRSIDRVVVACPIERHNDWALVLKSTGVAGDVYRHYRSVPAGKQASGLAHASQVKPLTRLQLWLKRLMDLIIVSVAILFLAPLMLITAIAIKMESPGPILFKQPRLGHGNRLFNIYKFRSMRDNLSDFNGDRSTDRDDDRITRVGRFIRATSIDELPQLFNVLFGTMSLVGPRPHALGSKADSKLFWEIDRNYWLRHATMPGLTGLAQVRGHRGATMTRADLERRLASDLEYIQRWSLGYDLLILARTFGVIVHRNGF</sequence>
<evidence type="ECO:0000256" key="3">
    <source>
        <dbReference type="SAM" id="Phobius"/>
    </source>
</evidence>
<feature type="transmembrane region" description="Helical" evidence="3">
    <location>
        <begin position="105"/>
        <end position="128"/>
    </location>
</feature>
<reference evidence="5 6" key="1">
    <citation type="journal article" date="2019" name="Int. J. Syst. Evol. Microbiol.">
        <title>The Global Catalogue of Microorganisms (GCM) 10K type strain sequencing project: providing services to taxonomists for standard genome sequencing and annotation.</title>
        <authorList>
            <consortium name="The Broad Institute Genomics Platform"/>
            <consortium name="The Broad Institute Genome Sequencing Center for Infectious Disease"/>
            <person name="Wu L."/>
            <person name="Ma J."/>
        </authorList>
    </citation>
    <scope>NUCLEOTIDE SEQUENCE [LARGE SCALE GENOMIC DNA]</scope>
    <source>
        <strain evidence="5 6">JCM 14162</strain>
    </source>
</reference>
<accession>A0ABN1AEA2</accession>
<keyword evidence="3" id="KW-1133">Transmembrane helix</keyword>
<dbReference type="PANTHER" id="PTHR30576">
    <property type="entry name" value="COLANIC BIOSYNTHESIS UDP-GLUCOSE LIPID CARRIER TRANSFERASE"/>
    <property type="match status" value="1"/>
</dbReference>
<evidence type="ECO:0000313" key="5">
    <source>
        <dbReference type="EMBL" id="GAA0474430.1"/>
    </source>
</evidence>
<evidence type="ECO:0000259" key="4">
    <source>
        <dbReference type="Pfam" id="PF02397"/>
    </source>
</evidence>
<dbReference type="Proteomes" id="UP001500713">
    <property type="component" value="Unassembled WGS sequence"/>
</dbReference>
<keyword evidence="3" id="KW-0812">Transmembrane</keyword>
<evidence type="ECO:0000256" key="1">
    <source>
        <dbReference type="ARBA" id="ARBA00006464"/>
    </source>
</evidence>
<comment type="similarity">
    <text evidence="1">Belongs to the bacterial sugar transferase family.</text>
</comment>
<gene>
    <name evidence="5" type="ORF">GCM10009096_14920</name>
</gene>
<keyword evidence="3" id="KW-0472">Membrane</keyword>
<organism evidence="5 6">
    <name type="scientific">Parasphingorhabdus litoris</name>
    <dbReference type="NCBI Taxonomy" id="394733"/>
    <lineage>
        <taxon>Bacteria</taxon>
        <taxon>Pseudomonadati</taxon>
        <taxon>Pseudomonadota</taxon>
        <taxon>Alphaproteobacteria</taxon>
        <taxon>Sphingomonadales</taxon>
        <taxon>Sphingomonadaceae</taxon>
        <taxon>Parasphingorhabdus</taxon>
    </lineage>
</organism>
<feature type="transmembrane region" description="Helical" evidence="3">
    <location>
        <begin position="39"/>
        <end position="62"/>
    </location>
</feature>
<keyword evidence="6" id="KW-1185">Reference proteome</keyword>
<name>A0ABN1AEA2_9SPHN</name>
<protein>
    <submittedName>
        <fullName evidence="5">Undecaprenyl-phosphate glucose phosphotransferase</fullName>
    </submittedName>
</protein>
<dbReference type="EMBL" id="BAAAEM010000002">
    <property type="protein sequence ID" value="GAA0474430.1"/>
    <property type="molecule type" value="Genomic_DNA"/>
</dbReference>
<evidence type="ECO:0000256" key="2">
    <source>
        <dbReference type="ARBA" id="ARBA00023169"/>
    </source>
</evidence>
<dbReference type="PANTHER" id="PTHR30576:SF0">
    <property type="entry name" value="UNDECAPRENYL-PHOSPHATE N-ACETYLGALACTOSAMINYL 1-PHOSPHATE TRANSFERASE-RELATED"/>
    <property type="match status" value="1"/>
</dbReference>
<proteinExistence type="inferred from homology"/>
<dbReference type="InterPro" id="IPR003362">
    <property type="entry name" value="Bact_transf"/>
</dbReference>